<dbReference type="PANTHER" id="PTHR35102">
    <property type="entry name" value="E3 UBIQUITIN-PROTEIN LIGASE"/>
    <property type="match status" value="1"/>
</dbReference>
<dbReference type="EMBL" id="JACHIP010000034">
    <property type="protein sequence ID" value="MBB5061265.1"/>
    <property type="molecule type" value="Genomic_DNA"/>
</dbReference>
<feature type="transmembrane region" description="Helical" evidence="1">
    <location>
        <begin position="126"/>
        <end position="147"/>
    </location>
</feature>
<keyword evidence="1" id="KW-0472">Membrane</keyword>
<gene>
    <name evidence="3" type="ORF">HDF16_006001</name>
</gene>
<protein>
    <recommendedName>
        <fullName evidence="2">DUF2062 domain-containing protein</fullName>
    </recommendedName>
</protein>
<dbReference type="PANTHER" id="PTHR35102:SF1">
    <property type="entry name" value="E3 UBIQUITIN-PROTEIN LIGASE"/>
    <property type="match status" value="1"/>
</dbReference>
<proteinExistence type="predicted"/>
<dbReference type="Pfam" id="PF09835">
    <property type="entry name" value="DUF2062"/>
    <property type="match status" value="1"/>
</dbReference>
<evidence type="ECO:0000256" key="1">
    <source>
        <dbReference type="SAM" id="Phobius"/>
    </source>
</evidence>
<keyword evidence="1" id="KW-1133">Transmembrane helix</keyword>
<feature type="transmembrane region" description="Helical" evidence="1">
    <location>
        <begin position="32"/>
        <end position="59"/>
    </location>
</feature>
<name>A0A7W8E8G7_9BACT</name>
<dbReference type="AlphaFoldDB" id="A0A7W8E8G7"/>
<evidence type="ECO:0000313" key="3">
    <source>
        <dbReference type="EMBL" id="MBB5061265.1"/>
    </source>
</evidence>
<evidence type="ECO:0000259" key="2">
    <source>
        <dbReference type="Pfam" id="PF09835"/>
    </source>
</evidence>
<evidence type="ECO:0000313" key="4">
    <source>
        <dbReference type="Proteomes" id="UP000540989"/>
    </source>
</evidence>
<keyword evidence="1" id="KW-0812">Transmembrane</keyword>
<dbReference type="InterPro" id="IPR018639">
    <property type="entry name" value="DUF2062"/>
</dbReference>
<feature type="transmembrane region" description="Helical" evidence="1">
    <location>
        <begin position="71"/>
        <end position="95"/>
    </location>
</feature>
<organism evidence="3 4">
    <name type="scientific">Granulicella aggregans</name>
    <dbReference type="NCBI Taxonomy" id="474949"/>
    <lineage>
        <taxon>Bacteria</taxon>
        <taxon>Pseudomonadati</taxon>
        <taxon>Acidobacteriota</taxon>
        <taxon>Terriglobia</taxon>
        <taxon>Terriglobales</taxon>
        <taxon>Acidobacteriaceae</taxon>
        <taxon>Granulicella</taxon>
    </lineage>
</organism>
<comment type="caution">
    <text evidence="3">The sequence shown here is derived from an EMBL/GenBank/DDBJ whole genome shotgun (WGS) entry which is preliminary data.</text>
</comment>
<feature type="domain" description="DUF2062" evidence="2">
    <location>
        <begin position="19"/>
        <end position="150"/>
    </location>
</feature>
<reference evidence="3 4" key="1">
    <citation type="submission" date="2020-08" db="EMBL/GenBank/DDBJ databases">
        <title>Genomic Encyclopedia of Type Strains, Phase IV (KMG-V): Genome sequencing to study the core and pangenomes of soil and plant-associated prokaryotes.</title>
        <authorList>
            <person name="Whitman W."/>
        </authorList>
    </citation>
    <scope>NUCLEOTIDE SEQUENCE [LARGE SCALE GENOMIC DNA]</scope>
    <source>
        <strain evidence="3 4">M8UP14</strain>
    </source>
</reference>
<accession>A0A7W8E8G7</accession>
<dbReference type="Proteomes" id="UP000540989">
    <property type="component" value="Unassembled WGS sequence"/>
</dbReference>
<sequence>MLAPESFREFCRFKVLHPLLRLLRGGVTPRRMAWSLALGIVLGINPSVGVTTLIVVLLAWMFGLNQLASQIGVHVVAPLHVLLFIPFIDLGIHLFHTRNIPLNRRQIEHLSHHPWRMVRDIWQWEWHALVIWAVFAIVVMPLLARYIRRALVLLMRRHTTLLRSHSSLSSSG</sequence>
<keyword evidence="4" id="KW-1185">Reference proteome</keyword>